<dbReference type="PANTHER" id="PTHR38537">
    <property type="entry name" value="JITTERBUG, ISOFORM N"/>
    <property type="match status" value="1"/>
</dbReference>
<sequence>MANPAATSRRSALSSSPSPPPPLYLLLCLSLLLASTVQQPPTSQAQQVQAPEPAFMFGWLGNKREYTAGDTAAIRVMSLDHQAAAAVRATLSFTLSVNGKPGNSSYVTDVVANIGDDPSSWTVSFVPLRAGKFAALIGEQRFVPAEWPLTFTVAAASVHPSASRVSWTFADRRVVAGYRAFVSVFPRDTFGNGIARGPDMPGYFRVSGSYPNGSAVELLNFYYNGWIADGRIGLEFRTNVAGDFLVHVYGNDRELRDSPLMLTVDPGFLNIARSTCSWKHGINTLQLSSKLEMFIYQRDSFGNIVPEIHPFDAQVVDKATNLSIPIVDLAMEAVGDGVQLLSFNVVERGQFFLKVFDAKLNERVSNTVHSFDVFVGYCDGTKSFANGSGLANSIAGSTSSFSVFLKDFYNIPSPVETAKLQVKILGKYATSYVDPIISPVREPDGPAGHQEIIAGNSNMQTSKFNVSYTPQIAGEYEIWVLCGNIVLNGGNPYAMTVLPVAINTSLSRVVKFDPKVRLSIENEVVVRLVDSFMNPVESSKSKLKFRLTSASTTTPVTTTTSFVAKEFVNNSDGSYTGHYAAGGLGSYGICVLFEDKQLAPCPFEVTVFADEYFSDVKNDTVSVWEDESVSFDVLSNDRIAGSKVEIANSSSPLHGSVLQFSQTYRYTPFQGFFGNDSFSYTVRDEHNNVVTATVFISVLCRPPQFVSLPEKLHVTEDTISPLFGGFPGMKMVYSDTTENISVTVTAQSGSVSFDPVRIKLGQFSEDVLSISSRGGKDLVLQGTVEAVNGALDSLLYTGNEDFHGDDVVALNASSRNGVRRTQFPTFVEPINDPSVILAPSSILLSGNESWEGYRIFDKNRDTFEFSIVDPDLHNFPGKKSSFFLVLSLEVLEGTLTVTLPSSVIAAASMKTEAGSCWQPVQTYVTIANRFIVRGTAIRFRGSVRDCNRAMRQLRYYQGPTHGTTLSIAVNDQANHGCYPDCSERMTMPLSTAKTIRLVPPPRPVVAGALVGHVSSRRAILFRWLAAAGIVVMLCQGCVLMCCLFKCMRALKSERRHKTYGQIRAPEQTAPFRQNMCASTSQREDVGYSPATATASQLGASRSSLRQRSPRSCNQEMELQPVSGAVNNRNEGSRPVSYKDK</sequence>
<proteinExistence type="evidence at transcript level"/>
<gene>
    <name evidence="7" type="primary">gex2</name>
</gene>
<dbReference type="FunFam" id="2.60.40.10:FF:002225">
    <property type="entry name" value="Gamete expressed 2"/>
    <property type="match status" value="1"/>
</dbReference>
<accession>A0A802AMQ2</accession>
<feature type="signal peptide" evidence="5">
    <location>
        <begin position="1"/>
        <end position="38"/>
    </location>
</feature>
<dbReference type="InterPro" id="IPR056434">
    <property type="entry name" value="Ig_GEX2_N"/>
</dbReference>
<dbReference type="InterPro" id="IPR014756">
    <property type="entry name" value="Ig_E-set"/>
</dbReference>
<keyword evidence="1" id="KW-0677">Repeat</keyword>
<dbReference type="InterPro" id="IPR044801">
    <property type="entry name" value="Filamin"/>
</dbReference>
<dbReference type="EMBL" id="MN617022">
    <property type="protein sequence ID" value="QLF98884.2"/>
    <property type="molecule type" value="mRNA"/>
</dbReference>
<protein>
    <submittedName>
        <fullName evidence="7">GAMETE EXPRESSED 2</fullName>
    </submittedName>
</protein>
<dbReference type="PROSITE" id="PS50194">
    <property type="entry name" value="FILAMIN_REPEAT"/>
    <property type="match status" value="2"/>
</dbReference>
<keyword evidence="5" id="KW-0732">Signal</keyword>
<evidence type="ECO:0000256" key="2">
    <source>
        <dbReference type="PROSITE-ProRule" id="PRU00087"/>
    </source>
</evidence>
<dbReference type="SUPFAM" id="SSF81296">
    <property type="entry name" value="E set domains"/>
    <property type="match status" value="2"/>
</dbReference>
<feature type="compositionally biased region" description="Low complexity" evidence="3">
    <location>
        <begin position="1100"/>
        <end position="1111"/>
    </location>
</feature>
<organism evidence="7">
    <name type="scientific">Zea mays</name>
    <name type="common">Maize</name>
    <dbReference type="NCBI Taxonomy" id="4577"/>
    <lineage>
        <taxon>Eukaryota</taxon>
        <taxon>Viridiplantae</taxon>
        <taxon>Streptophyta</taxon>
        <taxon>Embryophyta</taxon>
        <taxon>Tracheophyta</taxon>
        <taxon>Spermatophyta</taxon>
        <taxon>Magnoliopsida</taxon>
        <taxon>Liliopsida</taxon>
        <taxon>Poales</taxon>
        <taxon>Poaceae</taxon>
        <taxon>PACMAD clade</taxon>
        <taxon>Panicoideae</taxon>
        <taxon>Andropogonodae</taxon>
        <taxon>Andropogoneae</taxon>
        <taxon>Tripsacinae</taxon>
        <taxon>Zea</taxon>
    </lineage>
</organism>
<keyword evidence="4" id="KW-0812">Transmembrane</keyword>
<keyword evidence="4" id="KW-1133">Transmembrane helix</keyword>
<evidence type="ECO:0000313" key="7">
    <source>
        <dbReference type="EMBL" id="QLF98884.2"/>
    </source>
</evidence>
<dbReference type="GO" id="GO:0051015">
    <property type="term" value="F:actin filament binding"/>
    <property type="evidence" value="ECO:0007669"/>
    <property type="project" value="InterPro"/>
</dbReference>
<feature type="repeat" description="Filamin" evidence="2">
    <location>
        <begin position="375"/>
        <end position="497"/>
    </location>
</feature>
<dbReference type="GO" id="GO:0030036">
    <property type="term" value="P:actin cytoskeleton organization"/>
    <property type="evidence" value="ECO:0007669"/>
    <property type="project" value="InterPro"/>
</dbReference>
<evidence type="ECO:0000256" key="4">
    <source>
        <dbReference type="SAM" id="Phobius"/>
    </source>
</evidence>
<evidence type="ECO:0000256" key="5">
    <source>
        <dbReference type="SAM" id="SignalP"/>
    </source>
</evidence>
<dbReference type="Gene3D" id="2.60.40.10">
    <property type="entry name" value="Immunoglobulins"/>
    <property type="match status" value="3"/>
</dbReference>
<dbReference type="Gene3D" id="2.60.40.3440">
    <property type="match status" value="1"/>
</dbReference>
<feature type="repeat" description="Filamin" evidence="2">
    <location>
        <begin position="501"/>
        <end position="607"/>
    </location>
</feature>
<dbReference type="InterPro" id="IPR013783">
    <property type="entry name" value="Ig-like_fold"/>
</dbReference>
<dbReference type="InterPro" id="IPR017868">
    <property type="entry name" value="Filamin/ABP280_repeat-like"/>
</dbReference>
<evidence type="ECO:0000256" key="1">
    <source>
        <dbReference type="ARBA" id="ARBA00022737"/>
    </source>
</evidence>
<dbReference type="PANTHER" id="PTHR38537:SF8">
    <property type="entry name" value="FILAMIN-A"/>
    <property type="match status" value="1"/>
</dbReference>
<name>A0A802AMQ2_MAIZE</name>
<feature type="region of interest" description="Disordered" evidence="3">
    <location>
        <begin position="1079"/>
        <end position="1140"/>
    </location>
</feature>
<feature type="chain" id="PRO_5030898005" evidence="5">
    <location>
        <begin position="39"/>
        <end position="1140"/>
    </location>
</feature>
<feature type="transmembrane region" description="Helical" evidence="4">
    <location>
        <begin position="1023"/>
        <end position="1047"/>
    </location>
</feature>
<feature type="domain" description="GEX2 N-terminal Ig-like" evidence="6">
    <location>
        <begin position="53"/>
        <end position="153"/>
    </location>
</feature>
<reference evidence="7" key="1">
    <citation type="submission" date="2019-10" db="EMBL/GenBank/DDBJ databases">
        <authorList>
            <person name="Moiseeva Y.M."/>
            <person name="Volokhina I.V."/>
            <person name="Gusev Y.S."/>
            <person name="Gutorova O.V."/>
            <person name="Chumakov M.I."/>
        </authorList>
    </citation>
    <scope>NUCLEOTIDE SEQUENCE</scope>
    <source>
        <strain evidence="7">17-P-ZMS-P_A</strain>
        <tissue evidence="7">Pollen grain</tissue>
    </source>
</reference>
<feature type="domain" description="GEX2 N-terminal Ig-like" evidence="6">
    <location>
        <begin position="162"/>
        <end position="264"/>
    </location>
</feature>
<dbReference type="AlphaFoldDB" id="A0A802AMQ2"/>
<dbReference type="Pfam" id="PF23616">
    <property type="entry name" value="Ig_GEX2_N"/>
    <property type="match status" value="2"/>
</dbReference>
<keyword evidence="4" id="KW-0472">Membrane</keyword>
<dbReference type="Pfam" id="PF17963">
    <property type="entry name" value="Big_9"/>
    <property type="match status" value="1"/>
</dbReference>
<evidence type="ECO:0000259" key="6">
    <source>
        <dbReference type="Pfam" id="PF23616"/>
    </source>
</evidence>
<evidence type="ECO:0000256" key="3">
    <source>
        <dbReference type="SAM" id="MobiDB-lite"/>
    </source>
</evidence>
<feature type="compositionally biased region" description="Polar residues" evidence="3">
    <location>
        <begin position="1090"/>
        <end position="1099"/>
    </location>
</feature>